<dbReference type="Gene3D" id="3.30.565.10">
    <property type="entry name" value="Histidine kinase-like ATPase, C-terminal domain"/>
    <property type="match status" value="1"/>
</dbReference>
<reference evidence="3" key="1">
    <citation type="submission" date="2022-10" db="EMBL/GenBank/DDBJ databases">
        <title>Chryseobacterium babae sp. nov. isolated from the gut of the beetle Oryctes rhinoceros, and Chryseobacterium kimseyorum sp. nov., isolated from a stick insect rearing cage.</title>
        <authorList>
            <person name="Shelomi M."/>
            <person name="Han C.-J."/>
            <person name="Chen W.-M."/>
            <person name="Chen H.-K."/>
            <person name="Liaw S.-J."/>
            <person name="Muhle E."/>
            <person name="Clermont D."/>
        </authorList>
    </citation>
    <scope>NUCLEOTIDE SEQUENCE</scope>
    <source>
        <strain evidence="3">09-1422</strain>
    </source>
</reference>
<gene>
    <name evidence="3" type="ORF">OMO38_13060</name>
</gene>
<evidence type="ECO:0000256" key="1">
    <source>
        <dbReference type="SAM" id="Phobius"/>
    </source>
</evidence>
<feature type="transmembrane region" description="Helical" evidence="1">
    <location>
        <begin position="70"/>
        <end position="89"/>
    </location>
</feature>
<evidence type="ECO:0000313" key="3">
    <source>
        <dbReference type="EMBL" id="MCW3169451.1"/>
    </source>
</evidence>
<evidence type="ECO:0000259" key="2">
    <source>
        <dbReference type="Pfam" id="PF06580"/>
    </source>
</evidence>
<feature type="transmembrane region" description="Helical" evidence="1">
    <location>
        <begin position="39"/>
        <end position="58"/>
    </location>
</feature>
<keyword evidence="3" id="KW-0808">Transferase</keyword>
<feature type="transmembrane region" description="Helical" evidence="1">
    <location>
        <begin position="126"/>
        <end position="143"/>
    </location>
</feature>
<dbReference type="InterPro" id="IPR010559">
    <property type="entry name" value="Sig_transdc_His_kin_internal"/>
</dbReference>
<keyword evidence="1" id="KW-1133">Transmembrane helix</keyword>
<dbReference type="Proteomes" id="UP001163731">
    <property type="component" value="Unassembled WGS sequence"/>
</dbReference>
<comment type="caution">
    <text evidence="3">The sequence shown here is derived from an EMBL/GenBank/DDBJ whole genome shotgun (WGS) entry which is preliminary data.</text>
</comment>
<keyword evidence="1" id="KW-0812">Transmembrane</keyword>
<organism evidence="3 4">
    <name type="scientific">Chryseobacterium kimseyorum</name>
    <dbReference type="NCBI Taxonomy" id="2984028"/>
    <lineage>
        <taxon>Bacteria</taxon>
        <taxon>Pseudomonadati</taxon>
        <taxon>Bacteroidota</taxon>
        <taxon>Flavobacteriia</taxon>
        <taxon>Flavobacteriales</taxon>
        <taxon>Weeksellaceae</taxon>
        <taxon>Chryseobacterium group</taxon>
        <taxon>Chryseobacterium</taxon>
    </lineage>
</organism>
<sequence>MKLLKGFNFLRLFLNLVFTGFILFAAVNNNEKNLHLSFIFLYNILLFVPAWINNFWFLPKLRKNKKIKRYLISVLALFIASIITLGQYLKWLYSQFNTTKLVDFTPFAITSPAPKSLEKYQHYVDVFPGILVLMIVMTIGYAVQEFLLKIKKEEKINTQQTLAELSLLKSQISPHFLFNVLNSLYALSLKKSEETPDVILKLSDILRYSLYESQEKEISIIKEIQILNTYIDIEKLRISENANITFNHDEVKDSVKIAPMLLLSLIENAFKHGTDSTIETSHIKAFLSCADKSLIFNCENSFKESSQKDFGGIGIENIRKRLQLLYPSKHIFEIEKYKDTFKVTLEIKF</sequence>
<dbReference type="InterPro" id="IPR050640">
    <property type="entry name" value="Bact_2-comp_sensor_kinase"/>
</dbReference>
<dbReference type="PANTHER" id="PTHR34220">
    <property type="entry name" value="SENSOR HISTIDINE KINASE YPDA"/>
    <property type="match status" value="1"/>
</dbReference>
<keyword evidence="1" id="KW-0472">Membrane</keyword>
<keyword evidence="3" id="KW-0418">Kinase</keyword>
<dbReference type="EMBL" id="JAPDHW010000008">
    <property type="protein sequence ID" value="MCW3169451.1"/>
    <property type="molecule type" value="Genomic_DNA"/>
</dbReference>
<feature type="domain" description="Signal transduction histidine kinase internal region" evidence="2">
    <location>
        <begin position="163"/>
        <end position="240"/>
    </location>
</feature>
<accession>A0ABT3I080</accession>
<feature type="transmembrane region" description="Helical" evidence="1">
    <location>
        <begin position="9"/>
        <end position="27"/>
    </location>
</feature>
<dbReference type="Pfam" id="PF06580">
    <property type="entry name" value="His_kinase"/>
    <property type="match status" value="1"/>
</dbReference>
<name>A0ABT3I080_9FLAO</name>
<dbReference type="InterPro" id="IPR036890">
    <property type="entry name" value="HATPase_C_sf"/>
</dbReference>
<dbReference type="GO" id="GO:0016301">
    <property type="term" value="F:kinase activity"/>
    <property type="evidence" value="ECO:0007669"/>
    <property type="project" value="UniProtKB-KW"/>
</dbReference>
<proteinExistence type="predicted"/>
<dbReference type="RefSeq" id="WP_264750624.1">
    <property type="nucleotide sequence ID" value="NZ_JAPDHW010000008.1"/>
</dbReference>
<keyword evidence="4" id="KW-1185">Reference proteome</keyword>
<protein>
    <submittedName>
        <fullName evidence="3">Histidine kinase</fullName>
    </submittedName>
</protein>
<evidence type="ECO:0000313" key="4">
    <source>
        <dbReference type="Proteomes" id="UP001163731"/>
    </source>
</evidence>
<dbReference type="PANTHER" id="PTHR34220:SF7">
    <property type="entry name" value="SENSOR HISTIDINE KINASE YPDA"/>
    <property type="match status" value="1"/>
</dbReference>